<dbReference type="EMBL" id="BARU01036161">
    <property type="protein sequence ID" value="GAH88254.1"/>
    <property type="molecule type" value="Genomic_DNA"/>
</dbReference>
<dbReference type="GO" id="GO:0019748">
    <property type="term" value="P:secondary metabolic process"/>
    <property type="evidence" value="ECO:0007669"/>
    <property type="project" value="TreeGrafter"/>
</dbReference>
<feature type="domain" description="Amidohydrolase-related" evidence="2">
    <location>
        <begin position="19"/>
        <end position="248"/>
    </location>
</feature>
<dbReference type="PANTHER" id="PTHR21240:SF28">
    <property type="entry name" value="ISO-OROTATE DECARBOXYLASE (EUROFUNG)"/>
    <property type="match status" value="1"/>
</dbReference>
<organism evidence="3">
    <name type="scientific">marine sediment metagenome</name>
    <dbReference type="NCBI Taxonomy" id="412755"/>
    <lineage>
        <taxon>unclassified sequences</taxon>
        <taxon>metagenomes</taxon>
        <taxon>ecological metagenomes</taxon>
    </lineage>
</organism>
<evidence type="ECO:0000256" key="1">
    <source>
        <dbReference type="ARBA" id="ARBA00023239"/>
    </source>
</evidence>
<dbReference type="AlphaFoldDB" id="X1KDI9"/>
<keyword evidence="1" id="KW-0456">Lyase</keyword>
<comment type="caution">
    <text evidence="3">The sequence shown here is derived from an EMBL/GenBank/DDBJ whole genome shotgun (WGS) entry which is preliminary data.</text>
</comment>
<evidence type="ECO:0000259" key="2">
    <source>
        <dbReference type="Pfam" id="PF04909"/>
    </source>
</evidence>
<reference evidence="3" key="1">
    <citation type="journal article" date="2014" name="Front. Microbiol.">
        <title>High frequency of phylogenetically diverse reductive dehalogenase-homologous genes in deep subseafloor sedimentary metagenomes.</title>
        <authorList>
            <person name="Kawai M."/>
            <person name="Futagami T."/>
            <person name="Toyoda A."/>
            <person name="Takaki Y."/>
            <person name="Nishi S."/>
            <person name="Hori S."/>
            <person name="Arai W."/>
            <person name="Tsubouchi T."/>
            <person name="Morono Y."/>
            <person name="Uchiyama I."/>
            <person name="Ito T."/>
            <person name="Fujiyama A."/>
            <person name="Inagaki F."/>
            <person name="Takami H."/>
        </authorList>
    </citation>
    <scope>NUCLEOTIDE SEQUENCE</scope>
    <source>
        <strain evidence="3">Expedition CK06-06</strain>
    </source>
</reference>
<dbReference type="InterPro" id="IPR032465">
    <property type="entry name" value="ACMSD"/>
</dbReference>
<dbReference type="GO" id="GO:0005737">
    <property type="term" value="C:cytoplasm"/>
    <property type="evidence" value="ECO:0007669"/>
    <property type="project" value="TreeGrafter"/>
</dbReference>
<name>X1KDI9_9ZZZZ</name>
<feature type="non-terminal residue" evidence="3">
    <location>
        <position position="253"/>
    </location>
</feature>
<dbReference type="SUPFAM" id="SSF51556">
    <property type="entry name" value="Metallo-dependent hydrolases"/>
    <property type="match status" value="1"/>
</dbReference>
<dbReference type="InterPro" id="IPR006680">
    <property type="entry name" value="Amidohydro-rel"/>
</dbReference>
<dbReference type="PANTHER" id="PTHR21240">
    <property type="entry name" value="2-AMINO-3-CARBOXYLMUCONATE-6-SEMIALDEHYDE DECARBOXYLASE"/>
    <property type="match status" value="1"/>
</dbReference>
<feature type="non-terminal residue" evidence="3">
    <location>
        <position position="1"/>
    </location>
</feature>
<proteinExistence type="predicted"/>
<dbReference type="GO" id="GO:0016831">
    <property type="term" value="F:carboxy-lyase activity"/>
    <property type="evidence" value="ECO:0007669"/>
    <property type="project" value="InterPro"/>
</dbReference>
<accession>X1KDI9</accession>
<dbReference type="Gene3D" id="3.20.20.140">
    <property type="entry name" value="Metal-dependent hydrolases"/>
    <property type="match status" value="1"/>
</dbReference>
<protein>
    <recommendedName>
        <fullName evidence="2">Amidohydrolase-related domain-containing protein</fullName>
    </recommendedName>
</protein>
<dbReference type="Pfam" id="PF04909">
    <property type="entry name" value="Amidohydro_2"/>
    <property type="match status" value="1"/>
</dbReference>
<sequence>RLLLKDYNPKSIWKVPITTIEKAKYPVIDMHSHPYAQSPGEIAQWVMNMDQVGIEKTVIMTGQTGAAFDSIYALYCQYPDRFEIWCEFDYTGYDQPGFGPAAVTELERCVRAGATGVGEIGDKGKGLFYSPVKAWGMHLNDPRMDPLLKACGELGLPIAIHVADPVWMYEPMDSTNDGLMNAVKWRLDNQPGIVGLAGMIDILERAVHRHPNTTFIAVHFANLSNDLTQLGQLLDRYPNLYADISARYAETAP</sequence>
<dbReference type="GO" id="GO:0016787">
    <property type="term" value="F:hydrolase activity"/>
    <property type="evidence" value="ECO:0007669"/>
    <property type="project" value="InterPro"/>
</dbReference>
<gene>
    <name evidence="3" type="ORF">S03H2_56522</name>
</gene>
<dbReference type="InterPro" id="IPR032466">
    <property type="entry name" value="Metal_Hydrolase"/>
</dbReference>
<evidence type="ECO:0000313" key="3">
    <source>
        <dbReference type="EMBL" id="GAH88254.1"/>
    </source>
</evidence>